<dbReference type="SUPFAM" id="SSF53850">
    <property type="entry name" value="Periplasmic binding protein-like II"/>
    <property type="match status" value="1"/>
</dbReference>
<keyword evidence="3 4" id="KW-0732">Signal</keyword>
<evidence type="ECO:0000313" key="7">
    <source>
        <dbReference type="Proteomes" id="UP000476030"/>
    </source>
</evidence>
<protein>
    <submittedName>
        <fullName evidence="6">ABC transporter substrate-binding protein</fullName>
    </submittedName>
</protein>
<comment type="subcellular location">
    <subcellularLocation>
        <location evidence="1">Periplasm</location>
    </subcellularLocation>
</comment>
<dbReference type="Gene3D" id="3.40.190.10">
    <property type="entry name" value="Periplasmic binding protein-like II"/>
    <property type="match status" value="1"/>
</dbReference>
<keyword evidence="7" id="KW-1185">Reference proteome</keyword>
<dbReference type="InterPro" id="IPR000914">
    <property type="entry name" value="SBP_5_dom"/>
</dbReference>
<dbReference type="GO" id="GO:0015833">
    <property type="term" value="P:peptide transport"/>
    <property type="evidence" value="ECO:0007669"/>
    <property type="project" value="TreeGrafter"/>
</dbReference>
<feature type="chain" id="PRO_5026843008" evidence="4">
    <location>
        <begin position="25"/>
        <end position="596"/>
    </location>
</feature>
<dbReference type="PANTHER" id="PTHR30290">
    <property type="entry name" value="PERIPLASMIC BINDING COMPONENT OF ABC TRANSPORTER"/>
    <property type="match status" value="1"/>
</dbReference>
<reference evidence="6 7" key="1">
    <citation type="submission" date="2019-12" db="EMBL/GenBank/DDBJ databases">
        <title>Snethiella sp. nov. sp. isolated from sea sand.</title>
        <authorList>
            <person name="Kim J."/>
            <person name="Jeong S.E."/>
            <person name="Jung H.S."/>
            <person name="Jeon C.O."/>
        </authorList>
    </citation>
    <scope>NUCLEOTIDE SEQUENCE [LARGE SCALE GENOMIC DNA]</scope>
    <source>
        <strain evidence="6 7">DP05</strain>
    </source>
</reference>
<accession>A0A6L8W619</accession>
<dbReference type="GO" id="GO:0030288">
    <property type="term" value="C:outer membrane-bounded periplasmic space"/>
    <property type="evidence" value="ECO:0007669"/>
    <property type="project" value="TreeGrafter"/>
</dbReference>
<gene>
    <name evidence="6" type="ORF">GQE98_04700</name>
</gene>
<name>A0A6L8W619_9PROT</name>
<dbReference type="Pfam" id="PF00496">
    <property type="entry name" value="SBP_bac_5"/>
    <property type="match status" value="1"/>
</dbReference>
<evidence type="ECO:0000259" key="5">
    <source>
        <dbReference type="Pfam" id="PF00496"/>
    </source>
</evidence>
<evidence type="ECO:0000256" key="3">
    <source>
        <dbReference type="ARBA" id="ARBA00022729"/>
    </source>
</evidence>
<evidence type="ECO:0000256" key="2">
    <source>
        <dbReference type="ARBA" id="ARBA00005695"/>
    </source>
</evidence>
<dbReference type="InterPro" id="IPR039424">
    <property type="entry name" value="SBP_5"/>
</dbReference>
<comment type="similarity">
    <text evidence="2">Belongs to the bacterial solute-binding protein 5 family.</text>
</comment>
<dbReference type="GO" id="GO:1904680">
    <property type="term" value="F:peptide transmembrane transporter activity"/>
    <property type="evidence" value="ECO:0007669"/>
    <property type="project" value="TreeGrafter"/>
</dbReference>
<dbReference type="PANTHER" id="PTHR30290:SF64">
    <property type="entry name" value="ABC TRANSPORTER PERIPLASMIC BINDING PROTEIN"/>
    <property type="match status" value="1"/>
</dbReference>
<dbReference type="GO" id="GO:0042884">
    <property type="term" value="P:microcin transport"/>
    <property type="evidence" value="ECO:0007669"/>
    <property type="project" value="TreeGrafter"/>
</dbReference>
<dbReference type="Gene3D" id="3.10.105.10">
    <property type="entry name" value="Dipeptide-binding Protein, Domain 3"/>
    <property type="match status" value="1"/>
</dbReference>
<proteinExistence type="inferred from homology"/>
<dbReference type="InterPro" id="IPR030678">
    <property type="entry name" value="Peptide/Ni-bd"/>
</dbReference>
<organism evidence="6 7">
    <name type="scientific">Sneathiella litorea</name>
    <dbReference type="NCBI Taxonomy" id="2606216"/>
    <lineage>
        <taxon>Bacteria</taxon>
        <taxon>Pseudomonadati</taxon>
        <taxon>Pseudomonadota</taxon>
        <taxon>Alphaproteobacteria</taxon>
        <taxon>Sneathiellales</taxon>
        <taxon>Sneathiellaceae</taxon>
        <taxon>Sneathiella</taxon>
    </lineage>
</organism>
<feature type="domain" description="Solute-binding protein family 5" evidence="5">
    <location>
        <begin position="101"/>
        <end position="504"/>
    </location>
</feature>
<evidence type="ECO:0000256" key="1">
    <source>
        <dbReference type="ARBA" id="ARBA00004418"/>
    </source>
</evidence>
<dbReference type="GO" id="GO:0043190">
    <property type="term" value="C:ATP-binding cassette (ABC) transporter complex"/>
    <property type="evidence" value="ECO:0007669"/>
    <property type="project" value="InterPro"/>
</dbReference>
<comment type="caution">
    <text evidence="6">The sequence shown here is derived from an EMBL/GenBank/DDBJ whole genome shotgun (WGS) entry which is preliminary data.</text>
</comment>
<sequence>MKKQWLPFLLIIVLNCSFAGLSFASETRHAIAMHGEPKYSSGFSHFDYVNPSAPIGGTVRLSAIGSFDSLNPFLLKGVSPRGLGDVYQSLLERSRDEPFTLYANVANAIEVAPDRSWIIFHINPQARFADGSSITAEDVLFSFTTFRDEGRPNVQSYYRKVTEADILSPLSIRFAFEEDGRFEMPLIMGLMSVLPKTAFDVVDFKKSSLIPIMGSGPYLVEKVDPGRRIIYRRNMNFWGWHLPQNKGRFNFERIIYDYFRDDDVALEAFKSRNIDARFENSAAKWTSAYGWQSETAYHKSTPKISIPTPMLAFVFNTRREKFKDRRVRKALVHALDFEWINANILHGLYKRTHSFFENSPLASTGPIPSAERELLSAYTHELPESLFEQDFSLPETDGTGRARENLIQAQQLLSDAGYRIKDGILRHQKTGRPFRIEFLINNTDYIKLISPYQKNLNILGIQSNIRQIDTASYQNRLTDYNFDMILNSWGQSLSPGNEQAFYWSRDAAKTPGTRNYPGIDLAAVDALIERIATARDRDRLVNATRALDRVLLSGHYVIPLYYTDEQWLAHWPEIKLPLTPSYWGTGPDLWWYQKSD</sequence>
<evidence type="ECO:0000313" key="6">
    <source>
        <dbReference type="EMBL" id="MZR29932.1"/>
    </source>
</evidence>
<evidence type="ECO:0000256" key="4">
    <source>
        <dbReference type="SAM" id="SignalP"/>
    </source>
</evidence>
<dbReference type="CDD" id="cd08497">
    <property type="entry name" value="MbnE-like"/>
    <property type="match status" value="1"/>
</dbReference>
<dbReference type="Proteomes" id="UP000476030">
    <property type="component" value="Unassembled WGS sequence"/>
</dbReference>
<dbReference type="AlphaFoldDB" id="A0A6L8W619"/>
<dbReference type="EMBL" id="WTUW01000001">
    <property type="protein sequence ID" value="MZR29932.1"/>
    <property type="molecule type" value="Genomic_DNA"/>
</dbReference>
<dbReference type="RefSeq" id="WP_161314476.1">
    <property type="nucleotide sequence ID" value="NZ_WTUW01000001.1"/>
</dbReference>
<feature type="signal peptide" evidence="4">
    <location>
        <begin position="1"/>
        <end position="24"/>
    </location>
</feature>
<dbReference type="PIRSF" id="PIRSF002741">
    <property type="entry name" value="MppA"/>
    <property type="match status" value="1"/>
</dbReference>